<evidence type="ECO:0000256" key="4">
    <source>
        <dbReference type="ARBA" id="ARBA00023004"/>
    </source>
</evidence>
<dbReference type="InterPro" id="IPR017900">
    <property type="entry name" value="4Fe4S_Fe_S_CS"/>
</dbReference>
<keyword evidence="3" id="KW-0677">Repeat</keyword>
<dbReference type="GO" id="GO:0046872">
    <property type="term" value="F:metal ion binding"/>
    <property type="evidence" value="ECO:0007669"/>
    <property type="project" value="UniProtKB-KW"/>
</dbReference>
<keyword evidence="2" id="KW-0479">Metal-binding</keyword>
<dbReference type="KEGG" id="acom:CEW83_05775"/>
<dbReference type="RefSeq" id="WP_108948493.1">
    <property type="nucleotide sequence ID" value="NZ_CP022187.1"/>
</dbReference>
<evidence type="ECO:0000256" key="5">
    <source>
        <dbReference type="ARBA" id="ARBA00023014"/>
    </source>
</evidence>
<accession>A0A2U8GQK7</accession>
<dbReference type="Pfam" id="PF02754">
    <property type="entry name" value="CCG"/>
    <property type="match status" value="1"/>
</dbReference>
<dbReference type="PANTHER" id="PTHR32479">
    <property type="entry name" value="GLYCOLATE OXIDASE IRON-SULFUR SUBUNIT"/>
    <property type="match status" value="1"/>
</dbReference>
<dbReference type="PROSITE" id="PS00198">
    <property type="entry name" value="4FE4S_FER_1"/>
    <property type="match status" value="1"/>
</dbReference>
<keyword evidence="5" id="KW-0411">Iron-sulfur</keyword>
<evidence type="ECO:0000313" key="7">
    <source>
        <dbReference type="EMBL" id="AWI74785.1"/>
    </source>
</evidence>
<dbReference type="Pfam" id="PF13183">
    <property type="entry name" value="Fer4_8"/>
    <property type="match status" value="1"/>
</dbReference>
<dbReference type="SUPFAM" id="SSF46548">
    <property type="entry name" value="alpha-helical ferredoxin"/>
    <property type="match status" value="1"/>
</dbReference>
<dbReference type="GO" id="GO:0016491">
    <property type="term" value="F:oxidoreductase activity"/>
    <property type="evidence" value="ECO:0007669"/>
    <property type="project" value="UniProtKB-ARBA"/>
</dbReference>
<organism evidence="7 8">
    <name type="scientific">Parazoarcus communis</name>
    <dbReference type="NCBI Taxonomy" id="41977"/>
    <lineage>
        <taxon>Bacteria</taxon>
        <taxon>Pseudomonadati</taxon>
        <taxon>Pseudomonadota</taxon>
        <taxon>Betaproteobacteria</taxon>
        <taxon>Rhodocyclales</taxon>
        <taxon>Zoogloeaceae</taxon>
        <taxon>Parazoarcus</taxon>
    </lineage>
</organism>
<evidence type="ECO:0000256" key="3">
    <source>
        <dbReference type="ARBA" id="ARBA00022737"/>
    </source>
</evidence>
<dbReference type="Gene3D" id="1.10.1060.10">
    <property type="entry name" value="Alpha-helical ferredoxin"/>
    <property type="match status" value="1"/>
</dbReference>
<dbReference type="Proteomes" id="UP000244930">
    <property type="component" value="Chromosome"/>
</dbReference>
<dbReference type="PROSITE" id="PS51379">
    <property type="entry name" value="4FE4S_FER_2"/>
    <property type="match status" value="1"/>
</dbReference>
<dbReference type="EMBL" id="CP022187">
    <property type="protein sequence ID" value="AWI74785.1"/>
    <property type="molecule type" value="Genomic_DNA"/>
</dbReference>
<evidence type="ECO:0000256" key="2">
    <source>
        <dbReference type="ARBA" id="ARBA00022723"/>
    </source>
</evidence>
<dbReference type="AlphaFoldDB" id="A0A2U8GQK7"/>
<evidence type="ECO:0000313" key="8">
    <source>
        <dbReference type="Proteomes" id="UP000244930"/>
    </source>
</evidence>
<keyword evidence="8" id="KW-1185">Reference proteome</keyword>
<protein>
    <submittedName>
        <fullName evidence="7">Ferredoxin</fullName>
    </submittedName>
</protein>
<feature type="domain" description="4Fe-4S ferredoxin-type" evidence="6">
    <location>
        <begin position="94"/>
        <end position="118"/>
    </location>
</feature>
<dbReference type="GO" id="GO:0051539">
    <property type="term" value="F:4 iron, 4 sulfur cluster binding"/>
    <property type="evidence" value="ECO:0007669"/>
    <property type="project" value="UniProtKB-KW"/>
</dbReference>
<dbReference type="InterPro" id="IPR017896">
    <property type="entry name" value="4Fe4S_Fe-S-bd"/>
</dbReference>
<dbReference type="InterPro" id="IPR009051">
    <property type="entry name" value="Helical_ferredxn"/>
</dbReference>
<dbReference type="PANTHER" id="PTHR32479:SF19">
    <property type="entry name" value="ANAEROBIC GLYCEROL-3-PHOSPHATE DEHYDROGENASE SUBUNIT C"/>
    <property type="match status" value="1"/>
</dbReference>
<reference evidence="7 8" key="1">
    <citation type="submission" date="2017-06" db="EMBL/GenBank/DDBJ databases">
        <title>Azoarcus.</title>
        <authorList>
            <person name="Woo J.-H."/>
            <person name="Kim H.-S."/>
        </authorList>
    </citation>
    <scope>NUCLEOTIDE SEQUENCE [LARGE SCALE GENOMIC DNA]</scope>
    <source>
        <strain evidence="7 8">TSPY31</strain>
    </source>
</reference>
<name>A0A2U8GQK7_9RHOO</name>
<proteinExistence type="predicted"/>
<keyword evidence="1" id="KW-0004">4Fe-4S</keyword>
<evidence type="ECO:0000256" key="1">
    <source>
        <dbReference type="ARBA" id="ARBA00022485"/>
    </source>
</evidence>
<keyword evidence="4" id="KW-0408">Iron</keyword>
<sequence>MDSHLDWSAYEGGDDNFGFGFGFGESSGPPPTAGDGFAKAVGVCAGKRHCLSLDPGVMCPSYRVTQDERHSTRHRAETLAAALDGRLGEQPFAGSELAEALDLCVGCKGCKRECPNGVDMALLKTEARARRWAGTAAPPLRERLFARLPRLAPALSKWRGLLRLRDRLPGIAWLGEAALGLSARRTIPLPAKRSFLSAVSADRLGEGSAGEVVLLVDTFSNHFHPEIAHAALDVLVAGGYRVHLARSSVPGRPLCCGRSYLSGGLVEEAREEAGRTLAALLPYAARGLPVIGLEPSCLLMLRDEYHALGLGEAVAQVASVAMLLEEFLAREIDGGRLNLPLNAMDASEVLVHGHCHQKAFGLMPAMRKVLDRVPGLKADFIESSCCGMGGSFGYEAEHHDVSMAMAELDLLPAVRSAPAEVVIVANGTSCRQQIMEGAQRPALHMAQILQRALAIRVERAIER</sequence>
<evidence type="ECO:0000259" key="6">
    <source>
        <dbReference type="PROSITE" id="PS51379"/>
    </source>
</evidence>
<gene>
    <name evidence="7" type="ORF">CEW83_05775</name>
</gene>
<dbReference type="InterPro" id="IPR004017">
    <property type="entry name" value="Cys_rich_dom"/>
</dbReference>